<dbReference type="OrthoDB" id="5326091at2"/>
<dbReference type="SUPFAM" id="SSF56925">
    <property type="entry name" value="OMPA-like"/>
    <property type="match status" value="1"/>
</dbReference>
<dbReference type="Gene3D" id="2.40.160.20">
    <property type="match status" value="1"/>
</dbReference>
<gene>
    <name evidence="2" type="ORF">CQA57_00370</name>
</gene>
<feature type="chain" id="PRO_5017629988" description="Outer membrane protein beta-barrel domain-containing protein" evidence="1">
    <location>
        <begin position="17"/>
        <end position="224"/>
    </location>
</feature>
<dbReference type="EMBL" id="NXLX01000001">
    <property type="protein sequence ID" value="RDU74542.1"/>
    <property type="molecule type" value="Genomic_DNA"/>
</dbReference>
<sequence>MKKLFFICCISFLALAQETLEVADNNTPQAIQIQTQKNGNFIAGVFLGSQILSLDSDYYMGFIEIENIENTKTTLGLNYAIKFGYDFLIHPKQYIRLYADYSGASLFPNLSSGNTILHNITLNVDYRYNVSDLIGVFIGANGGGILIDTQHLGFQSALSAGINLGMIFNLLPYMELELRLRFMDSTLKEKNVALDTTAQNIGATSQKSEFGDFISTALGINFKF</sequence>
<evidence type="ECO:0000256" key="1">
    <source>
        <dbReference type="SAM" id="SignalP"/>
    </source>
</evidence>
<dbReference type="AlphaFoldDB" id="A0A3D8JAU1"/>
<dbReference type="RefSeq" id="WP_115578251.1">
    <property type="nucleotide sequence ID" value="NZ_NXLX01000001.1"/>
</dbReference>
<accession>A0A3D8JAU1</accession>
<organism evidence="2 3">
    <name type="scientific">Helicobacter anseris</name>
    <dbReference type="NCBI Taxonomy" id="375926"/>
    <lineage>
        <taxon>Bacteria</taxon>
        <taxon>Pseudomonadati</taxon>
        <taxon>Campylobacterota</taxon>
        <taxon>Epsilonproteobacteria</taxon>
        <taxon>Campylobacterales</taxon>
        <taxon>Helicobacteraceae</taxon>
        <taxon>Helicobacter</taxon>
    </lineage>
</organism>
<evidence type="ECO:0000313" key="2">
    <source>
        <dbReference type="EMBL" id="RDU74542.1"/>
    </source>
</evidence>
<evidence type="ECO:0008006" key="4">
    <source>
        <dbReference type="Google" id="ProtNLM"/>
    </source>
</evidence>
<proteinExistence type="predicted"/>
<name>A0A3D8JAU1_9HELI</name>
<keyword evidence="1" id="KW-0732">Signal</keyword>
<protein>
    <recommendedName>
        <fullName evidence="4">Outer membrane protein beta-barrel domain-containing protein</fullName>
    </recommendedName>
</protein>
<evidence type="ECO:0000313" key="3">
    <source>
        <dbReference type="Proteomes" id="UP000256695"/>
    </source>
</evidence>
<comment type="caution">
    <text evidence="2">The sequence shown here is derived from an EMBL/GenBank/DDBJ whole genome shotgun (WGS) entry which is preliminary data.</text>
</comment>
<keyword evidence="3" id="KW-1185">Reference proteome</keyword>
<reference evidence="2 3" key="1">
    <citation type="submission" date="2018-04" db="EMBL/GenBank/DDBJ databases">
        <title>Novel Campyloabacter and Helicobacter Species and Strains.</title>
        <authorList>
            <person name="Mannion A.J."/>
            <person name="Shen Z."/>
            <person name="Fox J.G."/>
        </authorList>
    </citation>
    <scope>NUCLEOTIDE SEQUENCE [LARGE SCALE GENOMIC DNA]</scope>
    <source>
        <strain evidence="2 3">MIT 04-9362</strain>
    </source>
</reference>
<dbReference type="InterPro" id="IPR011250">
    <property type="entry name" value="OMP/PagP_B-barrel"/>
</dbReference>
<dbReference type="Proteomes" id="UP000256695">
    <property type="component" value="Unassembled WGS sequence"/>
</dbReference>
<feature type="signal peptide" evidence="1">
    <location>
        <begin position="1"/>
        <end position="16"/>
    </location>
</feature>